<feature type="chain" id="PRO_5032516319" evidence="1">
    <location>
        <begin position="33"/>
        <end position="211"/>
    </location>
</feature>
<gene>
    <name evidence="3" type="ORF">GTU67_10465</name>
</gene>
<evidence type="ECO:0000313" key="3">
    <source>
        <dbReference type="EMBL" id="MBC2770332.1"/>
    </source>
</evidence>
<feature type="signal peptide" evidence="1">
    <location>
        <begin position="1"/>
        <end position="32"/>
    </location>
</feature>
<protein>
    <submittedName>
        <fullName evidence="3">DUF4136 domain-containing protein</fullName>
    </submittedName>
</protein>
<keyword evidence="4" id="KW-1185">Reference proteome</keyword>
<proteinExistence type="predicted"/>
<accession>A0A842HRP2</accession>
<dbReference type="AlphaFoldDB" id="A0A842HRP2"/>
<organism evidence="3 4">
    <name type="scientific">Pusillimonas minor</name>
    <dbReference type="NCBI Taxonomy" id="2697024"/>
    <lineage>
        <taxon>Bacteria</taxon>
        <taxon>Pseudomonadati</taxon>
        <taxon>Pseudomonadota</taxon>
        <taxon>Betaproteobacteria</taxon>
        <taxon>Burkholderiales</taxon>
        <taxon>Alcaligenaceae</taxon>
        <taxon>Pusillimonas</taxon>
    </lineage>
</organism>
<name>A0A842HRP2_9BURK</name>
<dbReference type="PROSITE" id="PS51257">
    <property type="entry name" value="PROKAR_LIPOPROTEIN"/>
    <property type="match status" value="1"/>
</dbReference>
<evidence type="ECO:0000259" key="2">
    <source>
        <dbReference type="Pfam" id="PF13590"/>
    </source>
</evidence>
<dbReference type="Proteomes" id="UP000545386">
    <property type="component" value="Unassembled WGS sequence"/>
</dbReference>
<dbReference type="EMBL" id="JACJUU010000007">
    <property type="protein sequence ID" value="MBC2770332.1"/>
    <property type="molecule type" value="Genomic_DNA"/>
</dbReference>
<keyword evidence="1" id="KW-0732">Signal</keyword>
<dbReference type="RefSeq" id="WP_185780011.1">
    <property type="nucleotide sequence ID" value="NZ_JACJUU010000007.1"/>
</dbReference>
<feature type="domain" description="DUF4136" evidence="2">
    <location>
        <begin position="34"/>
        <end position="196"/>
    </location>
</feature>
<evidence type="ECO:0000313" key="4">
    <source>
        <dbReference type="Proteomes" id="UP000545386"/>
    </source>
</evidence>
<dbReference type="InterPro" id="IPR025411">
    <property type="entry name" value="DUF4136"/>
</dbReference>
<evidence type="ECO:0000256" key="1">
    <source>
        <dbReference type="SAM" id="SignalP"/>
    </source>
</evidence>
<dbReference type="Pfam" id="PF13590">
    <property type="entry name" value="DUF4136"/>
    <property type="match status" value="1"/>
</dbReference>
<sequence length="211" mass="23530">MRFTLFRAFWARFLAVFASVLFLGGCASTLSARVTTYAQWPADVQGQYYRLHPQPGQQNNLEYQAYADMVRASAGRTGLIEATGNQAARFEVSFSYQNPVSQTWVQQYADPYFGPPLYPWGGYYGGHFGFGGGVFYSPPVVNVPVTVYKNTLTLVIKDKTRDGAEVYRSTAVSVSSEDNLNQVMPYLVRAIFDGFPANNGSTRDISYEISR</sequence>
<comment type="caution">
    <text evidence="3">The sequence shown here is derived from an EMBL/GenBank/DDBJ whole genome shotgun (WGS) entry which is preliminary data.</text>
</comment>
<reference evidence="3 4" key="1">
    <citation type="submission" date="2020-08" db="EMBL/GenBank/DDBJ databases">
        <title>Paraeoetvoesia sp. YC-7-48 draft genome sequence.</title>
        <authorList>
            <person name="Yao L."/>
        </authorList>
    </citation>
    <scope>NUCLEOTIDE SEQUENCE [LARGE SCALE GENOMIC DNA]</scope>
    <source>
        <strain evidence="4">YC-7-48</strain>
    </source>
</reference>